<evidence type="ECO:0000256" key="1">
    <source>
        <dbReference type="SAM" id="MobiDB-lite"/>
    </source>
</evidence>
<evidence type="ECO:0000256" key="2">
    <source>
        <dbReference type="SAM" id="SignalP"/>
    </source>
</evidence>
<evidence type="ECO:0000313" key="4">
    <source>
        <dbReference type="EMBL" id="MFC4653022.1"/>
    </source>
</evidence>
<dbReference type="RefSeq" id="WP_213536752.1">
    <property type="nucleotide sequence ID" value="NZ_BOVQ01000009.1"/>
</dbReference>
<feature type="compositionally biased region" description="Polar residues" evidence="1">
    <location>
        <begin position="41"/>
        <end position="55"/>
    </location>
</feature>
<dbReference type="EMBL" id="JBHSGD010000007">
    <property type="protein sequence ID" value="MFC4653022.1"/>
    <property type="molecule type" value="Genomic_DNA"/>
</dbReference>
<dbReference type="InterPro" id="IPR027994">
    <property type="entry name" value="WxL_dom"/>
</dbReference>
<keyword evidence="5" id="KW-1185">Reference proteome</keyword>
<proteinExistence type="predicted"/>
<evidence type="ECO:0000313" key="5">
    <source>
        <dbReference type="Proteomes" id="UP001595987"/>
    </source>
</evidence>
<feature type="region of interest" description="Disordered" evidence="1">
    <location>
        <begin position="41"/>
        <end position="65"/>
    </location>
</feature>
<name>A0ABV9JEY4_9LACT</name>
<feature type="signal peptide" evidence="2">
    <location>
        <begin position="1"/>
        <end position="26"/>
    </location>
</feature>
<feature type="chain" id="PRO_5046241976" evidence="2">
    <location>
        <begin position="27"/>
        <end position="235"/>
    </location>
</feature>
<reference evidence="5" key="1">
    <citation type="journal article" date="2019" name="Int. J. Syst. Evol. Microbiol.">
        <title>The Global Catalogue of Microorganisms (GCM) 10K type strain sequencing project: providing services to taxonomists for standard genome sequencing and annotation.</title>
        <authorList>
            <consortium name="The Broad Institute Genomics Platform"/>
            <consortium name="The Broad Institute Genome Sequencing Center for Infectious Disease"/>
            <person name="Wu L."/>
            <person name="Ma J."/>
        </authorList>
    </citation>
    <scope>NUCLEOTIDE SEQUENCE [LARGE SCALE GENOMIC DNA]</scope>
    <source>
        <strain evidence="5">CCUG 63287</strain>
    </source>
</reference>
<sequence length="235" mass="23847">MKKTITLSAVALTTLVLGGTVIPIFADSVDAGHWDTNGTVNFTAPTTPPDVTNPQAPDGTGDAGTAGDFSIDYASDLDFGSHEISTSNQTYYASDDTTAFGASNPVADFVEMHDLRGLGAGNGNWTLSVTQEAQFNNGDLDLTDAALTFGSGVGANAGGGAYVPATTAGYTLTPGEAQTVMTGDGTVGQYLVNYGTPTDYADGGTSGPISLYVPSGSANTGAYTSTLEWDLEVAP</sequence>
<protein>
    <submittedName>
        <fullName evidence="4">WxL domain-containing protein</fullName>
    </submittedName>
</protein>
<feature type="domain" description="WxL" evidence="3">
    <location>
        <begin position="33"/>
        <end position="235"/>
    </location>
</feature>
<organism evidence="4 5">
    <name type="scientific">Lactococcus nasutitermitis</name>
    <dbReference type="NCBI Taxonomy" id="1652957"/>
    <lineage>
        <taxon>Bacteria</taxon>
        <taxon>Bacillati</taxon>
        <taxon>Bacillota</taxon>
        <taxon>Bacilli</taxon>
        <taxon>Lactobacillales</taxon>
        <taxon>Streptococcaceae</taxon>
        <taxon>Lactococcus</taxon>
    </lineage>
</organism>
<accession>A0ABV9JEY4</accession>
<dbReference type="Pfam" id="PF13731">
    <property type="entry name" value="WxL"/>
    <property type="match status" value="1"/>
</dbReference>
<comment type="caution">
    <text evidence="4">The sequence shown here is derived from an EMBL/GenBank/DDBJ whole genome shotgun (WGS) entry which is preliminary data.</text>
</comment>
<evidence type="ECO:0000259" key="3">
    <source>
        <dbReference type="Pfam" id="PF13731"/>
    </source>
</evidence>
<keyword evidence="2" id="KW-0732">Signal</keyword>
<dbReference type="Proteomes" id="UP001595987">
    <property type="component" value="Unassembled WGS sequence"/>
</dbReference>
<gene>
    <name evidence="4" type="ORF">ACFO26_08885</name>
</gene>